<dbReference type="RefSeq" id="WP_285804697.1">
    <property type="nucleotide sequence ID" value="NZ_CP127389.1"/>
</dbReference>
<evidence type="ECO:0000256" key="1">
    <source>
        <dbReference type="SAM" id="Phobius"/>
    </source>
</evidence>
<feature type="transmembrane region" description="Helical" evidence="1">
    <location>
        <begin position="42"/>
        <end position="63"/>
    </location>
</feature>
<dbReference type="Proteomes" id="UP001226651">
    <property type="component" value="Chromosome"/>
</dbReference>
<accession>A0ABY8Y629</accession>
<evidence type="ECO:0008006" key="4">
    <source>
        <dbReference type="Google" id="ProtNLM"/>
    </source>
</evidence>
<dbReference type="EMBL" id="CP127389">
    <property type="protein sequence ID" value="WIV87441.1"/>
    <property type="molecule type" value="Genomic_DNA"/>
</dbReference>
<proteinExistence type="predicted"/>
<evidence type="ECO:0000313" key="2">
    <source>
        <dbReference type="EMBL" id="WIV87441.1"/>
    </source>
</evidence>
<reference evidence="2 3" key="1">
    <citation type="submission" date="2023-06" db="EMBL/GenBank/DDBJ databases">
        <title>Proteus appendicitidis sp. nov., isolated from the appendiceal pus of an appendicitis patient in Yongzhou, China.</title>
        <authorList>
            <person name="Cai X."/>
        </authorList>
    </citation>
    <scope>NUCLEOTIDE SEQUENCE [LARGE SCALE GENOMIC DNA]</scope>
    <source>
        <strain evidence="2 3">HZ0627</strain>
    </source>
</reference>
<name>A0ABY8Y629_9GAMM</name>
<feature type="transmembrane region" description="Helical" evidence="1">
    <location>
        <begin position="12"/>
        <end position="30"/>
    </location>
</feature>
<evidence type="ECO:0000313" key="3">
    <source>
        <dbReference type="Proteomes" id="UP001226651"/>
    </source>
</evidence>
<keyword evidence="1" id="KW-0812">Transmembrane</keyword>
<keyword evidence="3" id="KW-1185">Reference proteome</keyword>
<gene>
    <name evidence="2" type="ORF">QQS39_13330</name>
</gene>
<organism evidence="2 3">
    <name type="scientific">Proteus appendicitidis</name>
    <dbReference type="NCBI Taxonomy" id="3034648"/>
    <lineage>
        <taxon>Bacteria</taxon>
        <taxon>Pseudomonadati</taxon>
        <taxon>Pseudomonadota</taxon>
        <taxon>Gammaproteobacteria</taxon>
        <taxon>Enterobacterales</taxon>
        <taxon>Morganellaceae</taxon>
        <taxon>Proteus</taxon>
    </lineage>
</organism>
<keyword evidence="1" id="KW-0472">Membrane</keyword>
<protein>
    <recommendedName>
        <fullName evidence="4">Phage protein</fullName>
    </recommendedName>
</protein>
<keyword evidence="1" id="KW-1133">Transmembrane helix</keyword>
<sequence length="123" mass="13601">MNVDFFKGALKYNASLTIIAVVILLLLRPLFSNIDFISNNPIVILTIFLVSMNVLVIALFYTIKSKSKNRPTNSSSFKNNQISGNKAKNIKIKSDGHIQGNVIHNNEADGDIIIGQGLKNEKK</sequence>